<comment type="caution">
    <text evidence="2">The sequence shown here is derived from an EMBL/GenBank/DDBJ whole genome shotgun (WGS) entry which is preliminary data.</text>
</comment>
<evidence type="ECO:0000313" key="2">
    <source>
        <dbReference type="EMBL" id="GFS99546.1"/>
    </source>
</evidence>
<proteinExistence type="predicted"/>
<gene>
    <name evidence="2" type="ORF">NPIL_42381</name>
</gene>
<protein>
    <submittedName>
        <fullName evidence="2">Uncharacterized protein</fullName>
    </submittedName>
</protein>
<feature type="region of interest" description="Disordered" evidence="1">
    <location>
        <begin position="94"/>
        <end position="114"/>
    </location>
</feature>
<name>A0A8X6TEF8_NEPPI</name>
<evidence type="ECO:0000313" key="3">
    <source>
        <dbReference type="Proteomes" id="UP000887013"/>
    </source>
</evidence>
<feature type="non-terminal residue" evidence="2">
    <location>
        <position position="1"/>
    </location>
</feature>
<keyword evidence="3" id="KW-1185">Reference proteome</keyword>
<accession>A0A8X6TEF8</accession>
<sequence>NFKCKEPGKLRSHIINHRPNTKRRKALEAVDAICHTFETPKPTLPIYSSSPPSKTCLFDKFKNVYPEFFTEEAISSCAKLPSVSNVSHQSSVIKSPIPTTTNPKSISTTRSSSPLQDDISKILNQIIQSVSSHIERSSILEQSTKSSSYMATPTCVPRQVTSDQFTKESDNSCLTVNKNLNMDNIYTQSESPIVNTHNHPTGECGPYSSTPISSGVVLLNNNEISSNEKNSL</sequence>
<reference evidence="2" key="1">
    <citation type="submission" date="2020-08" db="EMBL/GenBank/DDBJ databases">
        <title>Multicomponent nature underlies the extraordinary mechanical properties of spider dragline silk.</title>
        <authorList>
            <person name="Kono N."/>
            <person name="Nakamura H."/>
            <person name="Mori M."/>
            <person name="Yoshida Y."/>
            <person name="Ohtoshi R."/>
            <person name="Malay A.D."/>
            <person name="Moran D.A.P."/>
            <person name="Tomita M."/>
            <person name="Numata K."/>
            <person name="Arakawa K."/>
        </authorList>
    </citation>
    <scope>NUCLEOTIDE SEQUENCE</scope>
</reference>
<dbReference type="Proteomes" id="UP000887013">
    <property type="component" value="Unassembled WGS sequence"/>
</dbReference>
<organism evidence="2 3">
    <name type="scientific">Nephila pilipes</name>
    <name type="common">Giant wood spider</name>
    <name type="synonym">Nephila maculata</name>
    <dbReference type="NCBI Taxonomy" id="299642"/>
    <lineage>
        <taxon>Eukaryota</taxon>
        <taxon>Metazoa</taxon>
        <taxon>Ecdysozoa</taxon>
        <taxon>Arthropoda</taxon>
        <taxon>Chelicerata</taxon>
        <taxon>Arachnida</taxon>
        <taxon>Araneae</taxon>
        <taxon>Araneomorphae</taxon>
        <taxon>Entelegynae</taxon>
        <taxon>Araneoidea</taxon>
        <taxon>Nephilidae</taxon>
        <taxon>Nephila</taxon>
    </lineage>
</organism>
<evidence type="ECO:0000256" key="1">
    <source>
        <dbReference type="SAM" id="MobiDB-lite"/>
    </source>
</evidence>
<dbReference type="AlphaFoldDB" id="A0A8X6TEF8"/>
<dbReference type="EMBL" id="BMAW01055169">
    <property type="protein sequence ID" value="GFS99546.1"/>
    <property type="molecule type" value="Genomic_DNA"/>
</dbReference>